<evidence type="ECO:0000313" key="9">
    <source>
        <dbReference type="Proteomes" id="UP001596989"/>
    </source>
</evidence>
<dbReference type="Proteomes" id="UP001596989">
    <property type="component" value="Unassembled WGS sequence"/>
</dbReference>
<sequence>MSFLREKMNFVSKSIRGKILIWFLLVALVPLVVSSLIIYNQSSQELIKKQQDSFRSVVESKSQGMDQWLDRRMSEIKLAAMTETMQSLNPTWMTPYLKLIQEQSDVYESVGVAGLDGIVMADSLEDAVGIALKERDYFQKGMQGEPSYSDILVSKATGNRIIVIASPIKASDSKVIGLVYATVNFESFINTFLQQENSNIYITLVDEQNRLQHVASKELIGKSIDEAPYSEEYKTLLKSGKKETGSVTNTEAGIDYVIAYAPIQGVCQVFCVNSIK</sequence>
<dbReference type="Gene3D" id="3.30.450.20">
    <property type="entry name" value="PAS domain"/>
    <property type="match status" value="1"/>
</dbReference>
<evidence type="ECO:0000256" key="3">
    <source>
        <dbReference type="ARBA" id="ARBA00022692"/>
    </source>
</evidence>
<accession>A0ABW3HVQ7</accession>
<keyword evidence="4 6" id="KW-1133">Transmembrane helix</keyword>
<reference evidence="9" key="1">
    <citation type="journal article" date="2019" name="Int. J. Syst. Evol. Microbiol.">
        <title>The Global Catalogue of Microorganisms (GCM) 10K type strain sequencing project: providing services to taxonomists for standard genome sequencing and annotation.</title>
        <authorList>
            <consortium name="The Broad Institute Genomics Platform"/>
            <consortium name="The Broad Institute Genome Sequencing Center for Infectious Disease"/>
            <person name="Wu L."/>
            <person name="Ma J."/>
        </authorList>
    </citation>
    <scope>NUCLEOTIDE SEQUENCE [LARGE SCALE GENOMIC DNA]</scope>
    <source>
        <strain evidence="9">CCUG 59129</strain>
    </source>
</reference>
<dbReference type="Pfam" id="PF02743">
    <property type="entry name" value="dCache_1"/>
    <property type="match status" value="1"/>
</dbReference>
<proteinExistence type="predicted"/>
<keyword evidence="9" id="KW-1185">Reference proteome</keyword>
<dbReference type="RefSeq" id="WP_377567306.1">
    <property type="nucleotide sequence ID" value="NZ_JBHTJZ010000058.1"/>
</dbReference>
<protein>
    <submittedName>
        <fullName evidence="8">Cache domain-containing protein</fullName>
    </submittedName>
</protein>
<dbReference type="InterPro" id="IPR029151">
    <property type="entry name" value="Sensor-like_sf"/>
</dbReference>
<evidence type="ECO:0000256" key="4">
    <source>
        <dbReference type="ARBA" id="ARBA00022989"/>
    </source>
</evidence>
<comment type="subcellular location">
    <subcellularLocation>
        <location evidence="1">Cell membrane</location>
        <topology evidence="1">Multi-pass membrane protein</topology>
    </subcellularLocation>
</comment>
<dbReference type="EMBL" id="JBHTJZ010000058">
    <property type="protein sequence ID" value="MFD0961590.1"/>
    <property type="molecule type" value="Genomic_DNA"/>
</dbReference>
<evidence type="ECO:0000313" key="8">
    <source>
        <dbReference type="EMBL" id="MFD0961590.1"/>
    </source>
</evidence>
<keyword evidence="2" id="KW-1003">Cell membrane</keyword>
<evidence type="ECO:0000256" key="5">
    <source>
        <dbReference type="ARBA" id="ARBA00023136"/>
    </source>
</evidence>
<feature type="domain" description="Cache" evidence="7">
    <location>
        <begin position="46"/>
        <end position="265"/>
    </location>
</feature>
<keyword evidence="3 6" id="KW-0812">Transmembrane</keyword>
<comment type="caution">
    <text evidence="8">The sequence shown here is derived from an EMBL/GenBank/DDBJ whole genome shotgun (WGS) entry which is preliminary data.</text>
</comment>
<dbReference type="InterPro" id="IPR033479">
    <property type="entry name" value="dCache_1"/>
</dbReference>
<dbReference type="CDD" id="cd12914">
    <property type="entry name" value="PDC1_DGC_like"/>
    <property type="match status" value="1"/>
</dbReference>
<feature type="transmembrane region" description="Helical" evidence="6">
    <location>
        <begin position="20"/>
        <end position="39"/>
    </location>
</feature>
<name>A0ABW3HVQ7_9BACL</name>
<evidence type="ECO:0000259" key="7">
    <source>
        <dbReference type="Pfam" id="PF02743"/>
    </source>
</evidence>
<evidence type="ECO:0000256" key="2">
    <source>
        <dbReference type="ARBA" id="ARBA00022475"/>
    </source>
</evidence>
<evidence type="ECO:0000256" key="6">
    <source>
        <dbReference type="SAM" id="Phobius"/>
    </source>
</evidence>
<dbReference type="SUPFAM" id="SSF103190">
    <property type="entry name" value="Sensory domain-like"/>
    <property type="match status" value="1"/>
</dbReference>
<organism evidence="8 9">
    <name type="scientific">Paenibacillus chungangensis</name>
    <dbReference type="NCBI Taxonomy" id="696535"/>
    <lineage>
        <taxon>Bacteria</taxon>
        <taxon>Bacillati</taxon>
        <taxon>Bacillota</taxon>
        <taxon>Bacilli</taxon>
        <taxon>Bacillales</taxon>
        <taxon>Paenibacillaceae</taxon>
        <taxon>Paenibacillus</taxon>
    </lineage>
</organism>
<keyword evidence="5 6" id="KW-0472">Membrane</keyword>
<evidence type="ECO:0000256" key="1">
    <source>
        <dbReference type="ARBA" id="ARBA00004651"/>
    </source>
</evidence>
<gene>
    <name evidence="8" type="ORF">ACFQ2I_19765</name>
</gene>